<evidence type="ECO:0000256" key="1">
    <source>
        <dbReference type="SAM" id="Phobius"/>
    </source>
</evidence>
<reference evidence="2" key="1">
    <citation type="submission" date="2021-02" db="EMBL/GenBank/DDBJ databases">
        <authorList>
            <person name="Dougan E. K."/>
            <person name="Rhodes N."/>
            <person name="Thang M."/>
            <person name="Chan C."/>
        </authorList>
    </citation>
    <scope>NUCLEOTIDE SEQUENCE</scope>
</reference>
<sequence>RLAVAHQLSPAGLLKSGLIDLLSVQEGLVIPDLKDFAVDRPEAKAKAKADSAFFGSRHHLVIALFFLGLLLLVLFRVGTDAVLYPKA</sequence>
<dbReference type="EMBL" id="CAJNJA010033023">
    <property type="protein sequence ID" value="CAE7673548.1"/>
    <property type="molecule type" value="Genomic_DNA"/>
</dbReference>
<keyword evidence="3" id="KW-1185">Reference proteome</keyword>
<evidence type="ECO:0000313" key="2">
    <source>
        <dbReference type="EMBL" id="CAE7673548.1"/>
    </source>
</evidence>
<keyword evidence="1" id="KW-0472">Membrane</keyword>
<dbReference type="Proteomes" id="UP000601435">
    <property type="component" value="Unassembled WGS sequence"/>
</dbReference>
<gene>
    <name evidence="2" type="ORF">SNEC2469_LOCUS19297</name>
</gene>
<protein>
    <submittedName>
        <fullName evidence="2">Uncharacterized protein</fullName>
    </submittedName>
</protein>
<name>A0A812WFB0_9DINO</name>
<accession>A0A812WFB0</accession>
<organism evidence="2 3">
    <name type="scientific">Symbiodinium necroappetens</name>
    <dbReference type="NCBI Taxonomy" id="1628268"/>
    <lineage>
        <taxon>Eukaryota</taxon>
        <taxon>Sar</taxon>
        <taxon>Alveolata</taxon>
        <taxon>Dinophyceae</taxon>
        <taxon>Suessiales</taxon>
        <taxon>Symbiodiniaceae</taxon>
        <taxon>Symbiodinium</taxon>
    </lineage>
</organism>
<feature type="non-terminal residue" evidence="2">
    <location>
        <position position="87"/>
    </location>
</feature>
<comment type="caution">
    <text evidence="2">The sequence shown here is derived from an EMBL/GenBank/DDBJ whole genome shotgun (WGS) entry which is preliminary data.</text>
</comment>
<keyword evidence="1" id="KW-1133">Transmembrane helix</keyword>
<dbReference type="AlphaFoldDB" id="A0A812WFB0"/>
<proteinExistence type="predicted"/>
<evidence type="ECO:0000313" key="3">
    <source>
        <dbReference type="Proteomes" id="UP000601435"/>
    </source>
</evidence>
<keyword evidence="1" id="KW-0812">Transmembrane</keyword>
<feature type="transmembrane region" description="Helical" evidence="1">
    <location>
        <begin position="60"/>
        <end position="78"/>
    </location>
</feature>